<gene>
    <name evidence="1" type="ORF">SDC9_65412</name>
</gene>
<evidence type="ECO:0000313" key="1">
    <source>
        <dbReference type="EMBL" id="MPM18994.1"/>
    </source>
</evidence>
<dbReference type="EMBL" id="VSSQ01003091">
    <property type="protein sequence ID" value="MPM18994.1"/>
    <property type="molecule type" value="Genomic_DNA"/>
</dbReference>
<comment type="caution">
    <text evidence="1">The sequence shown here is derived from an EMBL/GenBank/DDBJ whole genome shotgun (WGS) entry which is preliminary data.</text>
</comment>
<sequence>MRRQNDAGIRTLAAELIDDLGGLAPVRIDQRLFDFQHRAVLAFPFPPKAITGQGIQCRVQSALEARIRIESLNRRIGVGQAESPPMLIGIRAVIDHRAGEILRPCDYDIKKQSLLYIDEHCELVAGQRNSLLAQPVDFGADFINRQHGIILGVFRQGIVLILAGESCLILKFQVHRVLKRTLLVVVEPRFP</sequence>
<dbReference type="AlphaFoldDB" id="A0A644XY81"/>
<name>A0A644XY81_9ZZZZ</name>
<organism evidence="1">
    <name type="scientific">bioreactor metagenome</name>
    <dbReference type="NCBI Taxonomy" id="1076179"/>
    <lineage>
        <taxon>unclassified sequences</taxon>
        <taxon>metagenomes</taxon>
        <taxon>ecological metagenomes</taxon>
    </lineage>
</organism>
<protein>
    <submittedName>
        <fullName evidence="1">Uncharacterized protein</fullName>
    </submittedName>
</protein>
<proteinExistence type="predicted"/>
<accession>A0A644XY81</accession>
<reference evidence="1" key="1">
    <citation type="submission" date="2019-08" db="EMBL/GenBank/DDBJ databases">
        <authorList>
            <person name="Kucharzyk K."/>
            <person name="Murdoch R.W."/>
            <person name="Higgins S."/>
            <person name="Loffler F."/>
        </authorList>
    </citation>
    <scope>NUCLEOTIDE SEQUENCE</scope>
</reference>